<proteinExistence type="inferred from homology"/>
<dbReference type="Gene3D" id="3.40.190.10">
    <property type="entry name" value="Periplasmic binding protein-like II"/>
    <property type="match status" value="2"/>
</dbReference>
<dbReference type="Pfam" id="PF03466">
    <property type="entry name" value="LysR_substrate"/>
    <property type="match status" value="1"/>
</dbReference>
<dbReference type="InterPro" id="IPR036390">
    <property type="entry name" value="WH_DNA-bd_sf"/>
</dbReference>
<dbReference type="AlphaFoldDB" id="A0AA42BFR4"/>
<evidence type="ECO:0000259" key="5">
    <source>
        <dbReference type="PROSITE" id="PS50931"/>
    </source>
</evidence>
<name>A0AA42BFR4_9RALS</name>
<keyword evidence="2" id="KW-0805">Transcription regulation</keyword>
<dbReference type="FunFam" id="1.10.10.10:FF:000001">
    <property type="entry name" value="LysR family transcriptional regulator"/>
    <property type="match status" value="1"/>
</dbReference>
<dbReference type="SUPFAM" id="SSF46785">
    <property type="entry name" value="Winged helix' DNA-binding domain"/>
    <property type="match status" value="1"/>
</dbReference>
<dbReference type="InterPro" id="IPR000847">
    <property type="entry name" value="LysR_HTH_N"/>
</dbReference>
<dbReference type="GO" id="GO:0003677">
    <property type="term" value="F:DNA binding"/>
    <property type="evidence" value="ECO:0007669"/>
    <property type="project" value="UniProtKB-KW"/>
</dbReference>
<gene>
    <name evidence="6" type="ORF">NKG59_03265</name>
</gene>
<comment type="caution">
    <text evidence="6">The sequence shown here is derived from an EMBL/GenBank/DDBJ whole genome shotgun (WGS) entry which is preliminary data.</text>
</comment>
<keyword evidence="3" id="KW-0238">DNA-binding</keyword>
<comment type="similarity">
    <text evidence="1">Belongs to the LysR transcriptional regulatory family.</text>
</comment>
<protein>
    <submittedName>
        <fullName evidence="6">LysR family transcriptional regulator</fullName>
    </submittedName>
</protein>
<dbReference type="InterPro" id="IPR005119">
    <property type="entry name" value="LysR_subst-bd"/>
</dbReference>
<keyword evidence="4" id="KW-0804">Transcription</keyword>
<keyword evidence="7" id="KW-1185">Reference proteome</keyword>
<dbReference type="GO" id="GO:0003700">
    <property type="term" value="F:DNA-binding transcription factor activity"/>
    <property type="evidence" value="ECO:0007669"/>
    <property type="project" value="InterPro"/>
</dbReference>
<dbReference type="PANTHER" id="PTHR30419:SF30">
    <property type="entry name" value="LYSR FAMILY TRANSCRIPTIONAL REGULATOR"/>
    <property type="match status" value="1"/>
</dbReference>
<dbReference type="PRINTS" id="PR00039">
    <property type="entry name" value="HTHLYSR"/>
</dbReference>
<evidence type="ECO:0000256" key="3">
    <source>
        <dbReference type="ARBA" id="ARBA00023125"/>
    </source>
</evidence>
<feature type="domain" description="HTH lysR-type" evidence="5">
    <location>
        <begin position="1"/>
        <end position="58"/>
    </location>
</feature>
<evidence type="ECO:0000256" key="1">
    <source>
        <dbReference type="ARBA" id="ARBA00009437"/>
    </source>
</evidence>
<dbReference type="InterPro" id="IPR050950">
    <property type="entry name" value="HTH-type_LysR_regulators"/>
</dbReference>
<organism evidence="6 7">
    <name type="scientific">Ralstonia chuxiongensis</name>
    <dbReference type="NCBI Taxonomy" id="2957504"/>
    <lineage>
        <taxon>Bacteria</taxon>
        <taxon>Pseudomonadati</taxon>
        <taxon>Pseudomonadota</taxon>
        <taxon>Betaproteobacteria</taxon>
        <taxon>Burkholderiales</taxon>
        <taxon>Burkholderiaceae</taxon>
        <taxon>Ralstonia</taxon>
    </lineage>
</organism>
<dbReference type="PROSITE" id="PS50931">
    <property type="entry name" value="HTH_LYSR"/>
    <property type="match status" value="1"/>
</dbReference>
<dbReference type="RefSeq" id="WP_253535223.1">
    <property type="nucleotide sequence ID" value="NZ_JAMYWC010000001.1"/>
</dbReference>
<dbReference type="Pfam" id="PF00126">
    <property type="entry name" value="HTH_1"/>
    <property type="match status" value="1"/>
</dbReference>
<dbReference type="EMBL" id="JAMYWC010000001">
    <property type="protein sequence ID" value="MCP1171360.1"/>
    <property type="molecule type" value="Genomic_DNA"/>
</dbReference>
<evidence type="ECO:0000256" key="4">
    <source>
        <dbReference type="ARBA" id="ARBA00023163"/>
    </source>
</evidence>
<accession>A0AA42BFR4</accession>
<dbReference type="GO" id="GO:0005829">
    <property type="term" value="C:cytosol"/>
    <property type="evidence" value="ECO:0007669"/>
    <property type="project" value="TreeGrafter"/>
</dbReference>
<dbReference type="Gene3D" id="1.10.10.10">
    <property type="entry name" value="Winged helix-like DNA-binding domain superfamily/Winged helix DNA-binding domain"/>
    <property type="match status" value="1"/>
</dbReference>
<dbReference type="Proteomes" id="UP001162793">
    <property type="component" value="Unassembled WGS sequence"/>
</dbReference>
<evidence type="ECO:0000313" key="6">
    <source>
        <dbReference type="EMBL" id="MCP1171360.1"/>
    </source>
</evidence>
<evidence type="ECO:0000256" key="2">
    <source>
        <dbReference type="ARBA" id="ARBA00023015"/>
    </source>
</evidence>
<evidence type="ECO:0000313" key="7">
    <source>
        <dbReference type="Proteomes" id="UP001162793"/>
    </source>
</evidence>
<dbReference type="PANTHER" id="PTHR30419">
    <property type="entry name" value="HTH-TYPE TRANSCRIPTIONAL REGULATOR YBHD"/>
    <property type="match status" value="1"/>
</dbReference>
<reference evidence="7" key="1">
    <citation type="journal article" date="2023" name="Front. Microbiol.">
        <title>Ralstonia chuxiongensis sp. nov., Ralstonia mojiangensis sp. nov., and Ralstonia soli sp. nov., isolated from tobacco fields, are three novel species in the family Burkholderiaceae.</title>
        <authorList>
            <person name="Lu C.H."/>
            <person name="Zhang Y.Y."/>
            <person name="Jiang N."/>
            <person name="Chen W."/>
            <person name="Shao X."/>
            <person name="Zhao Z.M."/>
            <person name="Lu W.L."/>
            <person name="Hu X."/>
            <person name="Xi Y.X."/>
            <person name="Zou S.Y."/>
            <person name="Wei Q.J."/>
            <person name="Lin Z.L."/>
            <person name="Gong L."/>
            <person name="Gai X.T."/>
            <person name="Zhang L.Q."/>
            <person name="Li J.Y."/>
            <person name="Jin Y."/>
            <person name="Xia Z.Y."/>
        </authorList>
    </citation>
    <scope>NUCLEOTIDE SEQUENCE [LARGE SCALE GENOMIC DNA]</scope>
    <source>
        <strain evidence="7">21YRMH01-3</strain>
    </source>
</reference>
<sequence length="305" mass="33875">MKLNQLRALVTVAETGSIQEASRLLHITQPALSKAIKELETSVGATLFVRSSKGIRLTPYGQRLVGHARLINESVKRAREDLEDMKGAVTSELTVGVTPVTALIGPVADCLVTFRREFPNARLRILEARPGQLLELLREGAIDFALTSQLQTGERGFDHTVVCRAQTLIGVRKGHPLRGHQPLRALQQEEWLAPDSLTDEHSPLYRLFSDAGLAPPERVVECNSMTLLLELCWKSDALLLLSSESTRSPIIRQTIDFIETDQPMPERVISLLTRDRHVLTALGARLHDALAQALRQAYPERPTQP</sequence>
<dbReference type="InterPro" id="IPR036388">
    <property type="entry name" value="WH-like_DNA-bd_sf"/>
</dbReference>
<dbReference type="SUPFAM" id="SSF53850">
    <property type="entry name" value="Periplasmic binding protein-like II"/>
    <property type="match status" value="1"/>
</dbReference>